<comment type="function">
    <text evidence="2 7">Hydrolysis of 6-phosphogluconolactone to 6-phosphogluconate.</text>
</comment>
<dbReference type="InterPro" id="IPR039104">
    <property type="entry name" value="6PGL"/>
</dbReference>
<protein>
    <recommendedName>
        <fullName evidence="6 7">6-phosphogluconolactonase</fullName>
        <shortName evidence="7">6PGL</shortName>
        <ecNumber evidence="5 7">3.1.1.31</ecNumber>
    </recommendedName>
</protein>
<sequence>MATTESGGALLPRIERFKSVQALSDAVAGRVAGAVMQGVQARGAAQLVFSGGSTPEVFLPQVASLDLPWEKVTVMLADERWVDEDHPHSNAAMLRRTLLSHEGPSRAQFVPLKNGAPSAGAGVGALRASLPSSLHRHDLVLLGMGNDAHFASLFPGTPGLTALLDPANTDRLAAIPAPTTAAPAIERISMTYAELMHARGVALVIQGQTKLTVLENALRGADPIATPAAALHDIDVLWCP</sequence>
<keyword evidence="7 9" id="KW-0378">Hydrolase</keyword>
<evidence type="ECO:0000256" key="4">
    <source>
        <dbReference type="ARBA" id="ARBA00010662"/>
    </source>
</evidence>
<dbReference type="EMBL" id="JBHRTI010000004">
    <property type="protein sequence ID" value="MFC3148189.1"/>
    <property type="molecule type" value="Genomic_DNA"/>
</dbReference>
<evidence type="ECO:0000256" key="7">
    <source>
        <dbReference type="RuleBase" id="RU365095"/>
    </source>
</evidence>
<evidence type="ECO:0000256" key="5">
    <source>
        <dbReference type="ARBA" id="ARBA00013198"/>
    </source>
</evidence>
<gene>
    <name evidence="7 9" type="primary">pgl</name>
    <name evidence="9" type="ORF">ACFOEN_11095</name>
</gene>
<dbReference type="Pfam" id="PF01182">
    <property type="entry name" value="Glucosamine_iso"/>
    <property type="match status" value="1"/>
</dbReference>
<organism evidence="9 10">
    <name type="scientific">Piscinibacterium candidicorallinum</name>
    <dbReference type="NCBI Taxonomy" id="1793872"/>
    <lineage>
        <taxon>Bacteria</taxon>
        <taxon>Pseudomonadati</taxon>
        <taxon>Pseudomonadota</taxon>
        <taxon>Betaproteobacteria</taxon>
        <taxon>Burkholderiales</taxon>
        <taxon>Piscinibacterium</taxon>
    </lineage>
</organism>
<dbReference type="RefSeq" id="WP_377303894.1">
    <property type="nucleotide sequence ID" value="NZ_CP180191.1"/>
</dbReference>
<evidence type="ECO:0000256" key="6">
    <source>
        <dbReference type="ARBA" id="ARBA00020337"/>
    </source>
</evidence>
<evidence type="ECO:0000256" key="1">
    <source>
        <dbReference type="ARBA" id="ARBA00000832"/>
    </source>
</evidence>
<dbReference type="Gene3D" id="3.40.50.1360">
    <property type="match status" value="1"/>
</dbReference>
<evidence type="ECO:0000313" key="9">
    <source>
        <dbReference type="EMBL" id="MFC3148189.1"/>
    </source>
</evidence>
<keyword evidence="10" id="KW-1185">Reference proteome</keyword>
<name>A0ABV7H2Q1_9BURK</name>
<feature type="domain" description="Glucosamine/galactosamine-6-phosphate isomerase" evidence="8">
    <location>
        <begin position="20"/>
        <end position="237"/>
    </location>
</feature>
<dbReference type="CDD" id="cd01400">
    <property type="entry name" value="6PGL"/>
    <property type="match status" value="1"/>
</dbReference>
<dbReference type="InterPro" id="IPR037171">
    <property type="entry name" value="NagB/RpiA_transferase-like"/>
</dbReference>
<comment type="pathway">
    <text evidence="3 7">Carbohydrate degradation; pentose phosphate pathway; D-ribulose 5-phosphate from D-glucose 6-phosphate (oxidative stage): step 2/3.</text>
</comment>
<comment type="caution">
    <text evidence="9">The sequence shown here is derived from an EMBL/GenBank/DDBJ whole genome shotgun (WGS) entry which is preliminary data.</text>
</comment>
<dbReference type="InterPro" id="IPR005900">
    <property type="entry name" value="6-phosphogluconolactonase_DevB"/>
</dbReference>
<dbReference type="PANTHER" id="PTHR11054">
    <property type="entry name" value="6-PHOSPHOGLUCONOLACTONASE"/>
    <property type="match status" value="1"/>
</dbReference>
<proteinExistence type="inferred from homology"/>
<reference evidence="10" key="1">
    <citation type="journal article" date="2019" name="Int. J. Syst. Evol. Microbiol.">
        <title>The Global Catalogue of Microorganisms (GCM) 10K type strain sequencing project: providing services to taxonomists for standard genome sequencing and annotation.</title>
        <authorList>
            <consortium name="The Broad Institute Genomics Platform"/>
            <consortium name="The Broad Institute Genome Sequencing Center for Infectious Disease"/>
            <person name="Wu L."/>
            <person name="Ma J."/>
        </authorList>
    </citation>
    <scope>NUCLEOTIDE SEQUENCE [LARGE SCALE GENOMIC DNA]</scope>
    <source>
        <strain evidence="10">KCTC 52168</strain>
    </source>
</reference>
<evidence type="ECO:0000259" key="8">
    <source>
        <dbReference type="Pfam" id="PF01182"/>
    </source>
</evidence>
<comment type="similarity">
    <text evidence="4 7">Belongs to the glucosamine/galactosamine-6-phosphate isomerase family. 6-phosphogluconolactonase subfamily.</text>
</comment>
<dbReference type="EC" id="3.1.1.31" evidence="5 7"/>
<dbReference type="GO" id="GO:0017057">
    <property type="term" value="F:6-phosphogluconolactonase activity"/>
    <property type="evidence" value="ECO:0007669"/>
    <property type="project" value="UniProtKB-EC"/>
</dbReference>
<comment type="catalytic activity">
    <reaction evidence="1 7">
        <text>6-phospho-D-glucono-1,5-lactone + H2O = 6-phospho-D-gluconate + H(+)</text>
        <dbReference type="Rhea" id="RHEA:12556"/>
        <dbReference type="ChEBI" id="CHEBI:15377"/>
        <dbReference type="ChEBI" id="CHEBI:15378"/>
        <dbReference type="ChEBI" id="CHEBI:57955"/>
        <dbReference type="ChEBI" id="CHEBI:58759"/>
        <dbReference type="EC" id="3.1.1.31"/>
    </reaction>
</comment>
<dbReference type="PANTHER" id="PTHR11054:SF0">
    <property type="entry name" value="6-PHOSPHOGLUCONOLACTONASE"/>
    <property type="match status" value="1"/>
</dbReference>
<dbReference type="InterPro" id="IPR006148">
    <property type="entry name" value="Glc/Gal-6P_isomerase"/>
</dbReference>
<dbReference type="Proteomes" id="UP001595556">
    <property type="component" value="Unassembled WGS sequence"/>
</dbReference>
<accession>A0ABV7H2Q1</accession>
<evidence type="ECO:0000256" key="3">
    <source>
        <dbReference type="ARBA" id="ARBA00004961"/>
    </source>
</evidence>
<evidence type="ECO:0000313" key="10">
    <source>
        <dbReference type="Proteomes" id="UP001595556"/>
    </source>
</evidence>
<dbReference type="SUPFAM" id="SSF100950">
    <property type="entry name" value="NagB/RpiA/CoA transferase-like"/>
    <property type="match status" value="1"/>
</dbReference>
<evidence type="ECO:0000256" key="2">
    <source>
        <dbReference type="ARBA" id="ARBA00002681"/>
    </source>
</evidence>
<dbReference type="NCBIfam" id="TIGR01198">
    <property type="entry name" value="pgl"/>
    <property type="match status" value="1"/>
</dbReference>